<dbReference type="Proteomes" id="UP000023152">
    <property type="component" value="Unassembled WGS sequence"/>
</dbReference>
<sequence>KYWSLIHVLCSEYPNAQCLRFLLQLYPHERCHKTIYEQYSPLDLAISYENYEVIQVLLRYEALHNHDRYHHWLYADKYATHTSIMHTFMYKMRMLLTSEETEIVMNCLHRVLAALIQERHVFPLDIFNLIWTYQSHYKQDKSLLTVVESKLTNILDMTTLYQKDQDWEWFKMMFLNGRIYMYMHIYTQMNIYRTTNHTIGIKHEHHLMCHDSINGNSSVFVGNYRSVSSRKHGRNDDLMFSSNFEELEDELKSGKENDNNLSFKEKQKALDFDKYDDSFVNKWMNEGVDMEDDDDNDNLSHINPTVKLDSPVLVWLDSSSNLWGRPSSSGGDTEIGNTVLVPGRSMSSFKHAHSYSSSEEDQEMEKTDVVVTDKPVKYSLLQPSLSPKGVDAEHNEAAVSPSMAGQEKQGTPPPLPEPLVVHSQKSEEASADVNHAPSCMLHFV</sequence>
<organism evidence="2 3">
    <name type="scientific">Reticulomyxa filosa</name>
    <dbReference type="NCBI Taxonomy" id="46433"/>
    <lineage>
        <taxon>Eukaryota</taxon>
        <taxon>Sar</taxon>
        <taxon>Rhizaria</taxon>
        <taxon>Retaria</taxon>
        <taxon>Foraminifera</taxon>
        <taxon>Monothalamids</taxon>
        <taxon>Reticulomyxidae</taxon>
        <taxon>Reticulomyxa</taxon>
    </lineage>
</organism>
<protein>
    <submittedName>
        <fullName evidence="2">Uncharacterized protein</fullName>
    </submittedName>
</protein>
<gene>
    <name evidence="2" type="ORF">RFI_09329</name>
</gene>
<proteinExistence type="predicted"/>
<feature type="region of interest" description="Disordered" evidence="1">
    <location>
        <begin position="382"/>
        <end position="436"/>
    </location>
</feature>
<evidence type="ECO:0000313" key="3">
    <source>
        <dbReference type="Proteomes" id="UP000023152"/>
    </source>
</evidence>
<evidence type="ECO:0000313" key="2">
    <source>
        <dbReference type="EMBL" id="ETO27803.1"/>
    </source>
</evidence>
<name>X6NPE1_RETFI</name>
<keyword evidence="3" id="KW-1185">Reference proteome</keyword>
<reference evidence="2 3" key="1">
    <citation type="journal article" date="2013" name="Curr. Biol.">
        <title>The Genome of the Foraminiferan Reticulomyxa filosa.</title>
        <authorList>
            <person name="Glockner G."/>
            <person name="Hulsmann N."/>
            <person name="Schleicher M."/>
            <person name="Noegel A.A."/>
            <person name="Eichinger L."/>
            <person name="Gallinger C."/>
            <person name="Pawlowski J."/>
            <person name="Sierra R."/>
            <person name="Euteneuer U."/>
            <person name="Pillet L."/>
            <person name="Moustafa A."/>
            <person name="Platzer M."/>
            <person name="Groth M."/>
            <person name="Szafranski K."/>
            <person name="Schliwa M."/>
        </authorList>
    </citation>
    <scope>NUCLEOTIDE SEQUENCE [LARGE SCALE GENOMIC DNA]</scope>
</reference>
<accession>X6NPE1</accession>
<feature type="non-terminal residue" evidence="2">
    <location>
        <position position="1"/>
    </location>
</feature>
<dbReference type="EMBL" id="ASPP01007037">
    <property type="protein sequence ID" value="ETO27803.1"/>
    <property type="molecule type" value="Genomic_DNA"/>
</dbReference>
<evidence type="ECO:0000256" key="1">
    <source>
        <dbReference type="SAM" id="MobiDB-lite"/>
    </source>
</evidence>
<dbReference type="AlphaFoldDB" id="X6NPE1"/>
<comment type="caution">
    <text evidence="2">The sequence shown here is derived from an EMBL/GenBank/DDBJ whole genome shotgun (WGS) entry which is preliminary data.</text>
</comment>